<reference evidence="14" key="1">
    <citation type="submission" date="2025-08" db="UniProtKB">
        <authorList>
            <consortium name="RefSeq"/>
        </authorList>
    </citation>
    <scope>IDENTIFICATION</scope>
    <source>
        <tissue evidence="14">Thorax and Abdomen</tissue>
    </source>
</reference>
<evidence type="ECO:0000256" key="1">
    <source>
        <dbReference type="ARBA" id="ARBA00012552"/>
    </source>
</evidence>
<evidence type="ECO:0000256" key="6">
    <source>
        <dbReference type="PROSITE-ProRule" id="PRU00117"/>
    </source>
</evidence>
<gene>
    <name evidence="14" type="primary">LOC107222143</name>
</gene>
<feature type="domain" description="Helicase ATP-binding" evidence="10">
    <location>
        <begin position="276"/>
        <end position="451"/>
    </location>
</feature>
<evidence type="ECO:0000256" key="2">
    <source>
        <dbReference type="ARBA" id="ARBA00022741"/>
    </source>
</evidence>
<dbReference type="Pfam" id="PF00013">
    <property type="entry name" value="KH_1"/>
    <property type="match status" value="1"/>
</dbReference>
<dbReference type="InterPro" id="IPR014001">
    <property type="entry name" value="Helicase_ATP-bd"/>
</dbReference>
<dbReference type="InParanoid" id="A0A6J0BSG7"/>
<dbReference type="OrthoDB" id="196131at2759"/>
<dbReference type="GO" id="GO:0005524">
    <property type="term" value="F:ATP binding"/>
    <property type="evidence" value="ECO:0007669"/>
    <property type="project" value="UniProtKB-KW"/>
</dbReference>
<keyword evidence="6" id="KW-0694">RNA-binding</keyword>
<dbReference type="Gene3D" id="3.40.50.300">
    <property type="entry name" value="P-loop containing nucleotide triphosphate hydrolases"/>
    <property type="match status" value="2"/>
</dbReference>
<evidence type="ECO:0000256" key="7">
    <source>
        <dbReference type="PROSITE-ProRule" id="PRU00552"/>
    </source>
</evidence>
<dbReference type="SMART" id="SM00490">
    <property type="entry name" value="HELICc"/>
    <property type="match status" value="1"/>
</dbReference>
<evidence type="ECO:0000313" key="14">
    <source>
        <dbReference type="RefSeq" id="XP_015516863.2"/>
    </source>
</evidence>
<evidence type="ECO:0000256" key="4">
    <source>
        <dbReference type="ARBA" id="ARBA00022806"/>
    </source>
</evidence>
<evidence type="ECO:0000256" key="3">
    <source>
        <dbReference type="ARBA" id="ARBA00022801"/>
    </source>
</evidence>
<dbReference type="KEGG" id="nlo:107222143"/>
<dbReference type="Pfam" id="PF00270">
    <property type="entry name" value="DEAD"/>
    <property type="match status" value="1"/>
</dbReference>
<dbReference type="EC" id="3.6.4.13" evidence="1"/>
<dbReference type="CDD" id="cd17958">
    <property type="entry name" value="DEADc_DDX43_DDX53"/>
    <property type="match status" value="1"/>
</dbReference>
<keyword evidence="5 8" id="KW-0067">ATP-binding</keyword>
<feature type="compositionally biased region" description="Basic and acidic residues" evidence="9">
    <location>
        <begin position="53"/>
        <end position="65"/>
    </location>
</feature>
<keyword evidence="13" id="KW-1185">Reference proteome</keyword>
<feature type="compositionally biased region" description="Gly residues" evidence="9">
    <location>
        <begin position="649"/>
        <end position="659"/>
    </location>
</feature>
<evidence type="ECO:0000259" key="12">
    <source>
        <dbReference type="PROSITE" id="PS51195"/>
    </source>
</evidence>
<feature type="region of interest" description="Disordered" evidence="9">
    <location>
        <begin position="627"/>
        <end position="659"/>
    </location>
</feature>
<feature type="region of interest" description="Disordered" evidence="9">
    <location>
        <begin position="1"/>
        <end position="69"/>
    </location>
</feature>
<dbReference type="GeneID" id="107222143"/>
<dbReference type="InterPro" id="IPR001650">
    <property type="entry name" value="Helicase_C-like"/>
</dbReference>
<keyword evidence="3 8" id="KW-0378">Hydrolase</keyword>
<dbReference type="InterPro" id="IPR004087">
    <property type="entry name" value="KH_dom"/>
</dbReference>
<name>A0A6J0BSG7_NEOLC</name>
<feature type="compositionally biased region" description="Polar residues" evidence="9">
    <location>
        <begin position="20"/>
        <end position="41"/>
    </location>
</feature>
<protein>
    <recommendedName>
        <fullName evidence="1">RNA helicase</fullName>
        <ecNumber evidence="1">3.6.4.13</ecNumber>
    </recommendedName>
</protein>
<feature type="short sequence motif" description="Q motif" evidence="7">
    <location>
        <begin position="245"/>
        <end position="273"/>
    </location>
</feature>
<dbReference type="Pfam" id="PF00271">
    <property type="entry name" value="Helicase_C"/>
    <property type="match status" value="1"/>
</dbReference>
<keyword evidence="2 8" id="KW-0547">Nucleotide-binding</keyword>
<dbReference type="Proteomes" id="UP000829291">
    <property type="component" value="Chromosome 3"/>
</dbReference>
<accession>A0A6J0BSG7</accession>
<dbReference type="AlphaFoldDB" id="A0A6J0BSG7"/>
<dbReference type="SUPFAM" id="SSF54791">
    <property type="entry name" value="Eukaryotic type KH-domain (KH-domain type I)"/>
    <property type="match status" value="1"/>
</dbReference>
<dbReference type="InterPro" id="IPR014014">
    <property type="entry name" value="RNA_helicase_DEAD_Q_motif"/>
</dbReference>
<dbReference type="CDD" id="cd18787">
    <property type="entry name" value="SF2_C_DEAD"/>
    <property type="match status" value="1"/>
</dbReference>
<dbReference type="Gene3D" id="3.30.1370.10">
    <property type="entry name" value="K Homology domain, type 1"/>
    <property type="match status" value="1"/>
</dbReference>
<evidence type="ECO:0000259" key="10">
    <source>
        <dbReference type="PROSITE" id="PS51192"/>
    </source>
</evidence>
<sequence length="659" mass="73715">MAALDEWNSNENTQSNTENIRTQNYVRDGSGPSTSHDNGTWRNNNGARPRGNRGRDRGPKTEWKNKNTTKSRGLEILIDSTKVGKLIGRGGCKIKELQDQSDTKINVGKPVDCINTPVTLIGSPEAQEKAKALIDELLTDKPPPSPPPKVSSHSTADNDDEFLNFDWSKASRDYEEFRKEKWAKCPPLIKNFYHEDPVVANMSKGKASYIRKINNNISVSKVFEDIDENGQEGSDDLTIPNPIETFEQAFQDYPEILEEIRRQGFVKPSPIQCQAWPILLSGKDLIGIAQTGTGKTLAFLLPALIHIEGQTVPRLERSGPNILIIAPTRELALQIEQEVRKYEYRGIKAVCVYGGGSRKDQVDTIVRGVEIIIATPGRLNDLVQSGHVNVASITYLVLDEADRMLDLGFEPQIRKVLLDIRPDRQTVMTSATWPLGVRRLAQSYMKDPLQVCVGSLNLAAVHSVMQTILVVDESEKPEMLNDFFRNMGCDDKVIVFIGKKSRVDDLASDLALQGILSQSIHGGREQCDREQALDDIKSGEVRILLATDVASRGIDIDDITHVFNYDFPRDIEEYVHRVGRTGRAGKTGQSITLMTRSDWSHAKKLIEILEEANQDVPDEVQRMAKRHFAWKERRAQEKQRERSDAGSSRSGGGRRNGGQ</sequence>
<feature type="region of interest" description="Disordered" evidence="9">
    <location>
        <begin position="138"/>
        <end position="158"/>
    </location>
</feature>
<comment type="similarity">
    <text evidence="8">Belongs to the DEAD box helicase family.</text>
</comment>
<dbReference type="InterPro" id="IPR036612">
    <property type="entry name" value="KH_dom_type_1_sf"/>
</dbReference>
<dbReference type="InterPro" id="IPR011545">
    <property type="entry name" value="DEAD/DEAH_box_helicase_dom"/>
</dbReference>
<dbReference type="GO" id="GO:0003723">
    <property type="term" value="F:RNA binding"/>
    <property type="evidence" value="ECO:0007669"/>
    <property type="project" value="UniProtKB-UniRule"/>
</dbReference>
<dbReference type="PROSITE" id="PS51195">
    <property type="entry name" value="Q_MOTIF"/>
    <property type="match status" value="1"/>
</dbReference>
<dbReference type="RefSeq" id="XP_015516863.2">
    <property type="nucleotide sequence ID" value="XM_015661377.2"/>
</dbReference>
<dbReference type="PROSITE" id="PS00039">
    <property type="entry name" value="DEAD_ATP_HELICASE"/>
    <property type="match status" value="1"/>
</dbReference>
<dbReference type="PROSITE" id="PS51192">
    <property type="entry name" value="HELICASE_ATP_BIND_1"/>
    <property type="match status" value="1"/>
</dbReference>
<dbReference type="FunCoup" id="A0A6J0BSG7">
    <property type="interactions" value="205"/>
</dbReference>
<dbReference type="PROSITE" id="PS51194">
    <property type="entry name" value="HELICASE_CTER"/>
    <property type="match status" value="1"/>
</dbReference>
<proteinExistence type="inferred from homology"/>
<dbReference type="SMART" id="SM00487">
    <property type="entry name" value="DEXDc"/>
    <property type="match status" value="1"/>
</dbReference>
<dbReference type="InterPro" id="IPR004088">
    <property type="entry name" value="KH_dom_type_1"/>
</dbReference>
<dbReference type="InterPro" id="IPR027417">
    <property type="entry name" value="P-loop_NTPase"/>
</dbReference>
<evidence type="ECO:0000313" key="13">
    <source>
        <dbReference type="Proteomes" id="UP000829291"/>
    </source>
</evidence>
<keyword evidence="4 8" id="KW-0347">Helicase</keyword>
<organism evidence="14">
    <name type="scientific">Neodiprion lecontei</name>
    <name type="common">Redheaded pine sawfly</name>
    <dbReference type="NCBI Taxonomy" id="441921"/>
    <lineage>
        <taxon>Eukaryota</taxon>
        <taxon>Metazoa</taxon>
        <taxon>Ecdysozoa</taxon>
        <taxon>Arthropoda</taxon>
        <taxon>Hexapoda</taxon>
        <taxon>Insecta</taxon>
        <taxon>Pterygota</taxon>
        <taxon>Neoptera</taxon>
        <taxon>Endopterygota</taxon>
        <taxon>Hymenoptera</taxon>
        <taxon>Tenthredinoidea</taxon>
        <taxon>Diprionidae</taxon>
        <taxon>Diprioninae</taxon>
        <taxon>Neodiprion</taxon>
    </lineage>
</organism>
<dbReference type="GO" id="GO:0003724">
    <property type="term" value="F:RNA helicase activity"/>
    <property type="evidence" value="ECO:0007669"/>
    <property type="project" value="UniProtKB-EC"/>
</dbReference>
<feature type="domain" description="Helicase C-terminal" evidence="11">
    <location>
        <begin position="479"/>
        <end position="624"/>
    </location>
</feature>
<feature type="domain" description="DEAD-box RNA helicase Q" evidence="12">
    <location>
        <begin position="245"/>
        <end position="273"/>
    </location>
</feature>
<evidence type="ECO:0000256" key="9">
    <source>
        <dbReference type="SAM" id="MobiDB-lite"/>
    </source>
</evidence>
<feature type="compositionally biased region" description="Low complexity" evidence="9">
    <location>
        <begin position="9"/>
        <end position="19"/>
    </location>
</feature>
<evidence type="ECO:0000256" key="8">
    <source>
        <dbReference type="RuleBase" id="RU000492"/>
    </source>
</evidence>
<feature type="compositionally biased region" description="Basic and acidic residues" evidence="9">
    <location>
        <begin position="629"/>
        <end position="644"/>
    </location>
</feature>
<dbReference type="PANTHER" id="PTHR47958">
    <property type="entry name" value="ATP-DEPENDENT RNA HELICASE DBP3"/>
    <property type="match status" value="1"/>
</dbReference>
<evidence type="ECO:0000256" key="5">
    <source>
        <dbReference type="ARBA" id="ARBA00022840"/>
    </source>
</evidence>
<dbReference type="GO" id="GO:0031047">
    <property type="term" value="P:regulatory ncRNA-mediated gene silencing"/>
    <property type="evidence" value="ECO:0007669"/>
    <property type="project" value="UniProtKB-ARBA"/>
</dbReference>
<dbReference type="PROSITE" id="PS50084">
    <property type="entry name" value="KH_TYPE_1"/>
    <property type="match status" value="1"/>
</dbReference>
<evidence type="ECO:0000259" key="11">
    <source>
        <dbReference type="PROSITE" id="PS51194"/>
    </source>
</evidence>
<dbReference type="GO" id="GO:0016787">
    <property type="term" value="F:hydrolase activity"/>
    <property type="evidence" value="ECO:0007669"/>
    <property type="project" value="UniProtKB-KW"/>
</dbReference>
<dbReference type="InterPro" id="IPR000629">
    <property type="entry name" value="RNA-helicase_DEAD-box_CS"/>
</dbReference>
<dbReference type="SMART" id="SM00322">
    <property type="entry name" value="KH"/>
    <property type="match status" value="1"/>
</dbReference>
<dbReference type="SUPFAM" id="SSF52540">
    <property type="entry name" value="P-loop containing nucleoside triphosphate hydrolases"/>
    <property type="match status" value="1"/>
</dbReference>